<evidence type="ECO:0000256" key="2">
    <source>
        <dbReference type="ARBA" id="ARBA00022801"/>
    </source>
</evidence>
<dbReference type="Proteomes" id="UP000232230">
    <property type="component" value="Chromosome"/>
</dbReference>
<dbReference type="Pfam" id="PF00232">
    <property type="entry name" value="Glyco_hydro_1"/>
    <property type="match status" value="1"/>
</dbReference>
<keyword evidence="2" id="KW-0378">Hydrolase</keyword>
<reference evidence="5 6" key="1">
    <citation type="submission" date="2017-11" db="EMBL/GenBank/DDBJ databases">
        <title>Genome sequence of Entomoplasma somnilux PYAN-1 (ATCC 49194).</title>
        <authorList>
            <person name="Lo W.-S."/>
            <person name="Gasparich G.E."/>
            <person name="Kuo C.-H."/>
        </authorList>
    </citation>
    <scope>NUCLEOTIDE SEQUENCE [LARGE SCALE GENOMIC DNA]</scope>
    <source>
        <strain evidence="5 6">PYAN-1</strain>
    </source>
</reference>
<protein>
    <submittedName>
        <fullName evidence="5">6-phospho-beta-glucosidase</fullName>
    </submittedName>
</protein>
<dbReference type="GO" id="GO:0008422">
    <property type="term" value="F:beta-glucosidase activity"/>
    <property type="evidence" value="ECO:0007669"/>
    <property type="project" value="TreeGrafter"/>
</dbReference>
<dbReference type="KEGG" id="esx:ESOMN_v1c05870"/>
<gene>
    <name evidence="5" type="primary">bglA</name>
    <name evidence="5" type="ORF">ESOMN_v1c05870</name>
</gene>
<dbReference type="PANTHER" id="PTHR10353:SF136">
    <property type="entry name" value="ARYL-PHOSPHO-BETA-D-GLUCOSIDASE BGLC"/>
    <property type="match status" value="1"/>
</dbReference>
<sequence length="463" mass="54467">MKNKFPKNFLWGGSTSAYQFEGMFKDETKKADSIMDNFINNNLQNSYFEIASDHYHNWKNDIALMAEMGFKCYRFSISWPRIIKNLKGEVNEKGIEFYKNIFLELKKYNIKSVVTIFHFDYPLFINEIGGLQNKEFINQFKKYSKILFENFGQLVDYWLTINELCNFYFAGEIIGLNVKKDSKEIWQIIHNLNVAQAEAINLCHEMIPNSKIGPAPNVKPIYAGSTKPIDNIARLNLNNFRNWAYLDVACKGEYNKFFINYLKKNKQMFSITEEEKMILKKSRPDFIAFNYYSSNTVKISTQTNDFNKKWDQENGILIDNFACQIKNENLDKTQFGWEIDPIGLRIILREVYDRYNLPIMITENGLGAYDEKTLDNKIHDQYRIDYYKKHLEQMSLAIEEGVDLIGYMPWSAIDLVSTHQGIKKRYGFVYVDINDNGEGSLERYKKDSFYWYQKVIQSNGGEL</sequence>
<dbReference type="PRINTS" id="PR00131">
    <property type="entry name" value="GLHYDRLASE1"/>
</dbReference>
<evidence type="ECO:0000256" key="1">
    <source>
        <dbReference type="ARBA" id="ARBA00010838"/>
    </source>
</evidence>
<dbReference type="RefSeq" id="WP_024863485.1">
    <property type="nucleotide sequence ID" value="NZ_CP024965.1"/>
</dbReference>
<keyword evidence="3" id="KW-0326">Glycosidase</keyword>
<keyword evidence="6" id="KW-1185">Reference proteome</keyword>
<dbReference type="SUPFAM" id="SSF51445">
    <property type="entry name" value="(Trans)glycosidases"/>
    <property type="match status" value="1"/>
</dbReference>
<dbReference type="EMBL" id="CP024965">
    <property type="protein sequence ID" value="ATZ18969.1"/>
    <property type="molecule type" value="Genomic_DNA"/>
</dbReference>
<dbReference type="InterPro" id="IPR001360">
    <property type="entry name" value="Glyco_hydro_1"/>
</dbReference>
<dbReference type="Gene3D" id="3.20.20.80">
    <property type="entry name" value="Glycosidases"/>
    <property type="match status" value="1"/>
</dbReference>
<comment type="similarity">
    <text evidence="1 4">Belongs to the glycosyl hydrolase 1 family.</text>
</comment>
<evidence type="ECO:0000313" key="5">
    <source>
        <dbReference type="EMBL" id="ATZ18969.1"/>
    </source>
</evidence>
<proteinExistence type="inferred from homology"/>
<name>A0A2K8NYS7_9MOLU</name>
<evidence type="ECO:0000256" key="3">
    <source>
        <dbReference type="ARBA" id="ARBA00023295"/>
    </source>
</evidence>
<dbReference type="FunFam" id="3.20.20.80:FF:000004">
    <property type="entry name" value="Beta-glucosidase 6-phospho-beta-glucosidase"/>
    <property type="match status" value="1"/>
</dbReference>
<evidence type="ECO:0000313" key="6">
    <source>
        <dbReference type="Proteomes" id="UP000232230"/>
    </source>
</evidence>
<accession>A0A2K8NYS7</accession>
<dbReference type="AlphaFoldDB" id="A0A2K8NYS7"/>
<organism evidence="5 6">
    <name type="scientific">Williamsoniiplasma somnilux</name>
    <dbReference type="NCBI Taxonomy" id="215578"/>
    <lineage>
        <taxon>Bacteria</taxon>
        <taxon>Bacillati</taxon>
        <taxon>Mycoplasmatota</taxon>
        <taxon>Mollicutes</taxon>
        <taxon>Entomoplasmatales</taxon>
        <taxon>Williamsoniiplasma</taxon>
    </lineage>
</organism>
<evidence type="ECO:0000256" key="4">
    <source>
        <dbReference type="RuleBase" id="RU003690"/>
    </source>
</evidence>
<dbReference type="PANTHER" id="PTHR10353">
    <property type="entry name" value="GLYCOSYL HYDROLASE"/>
    <property type="match status" value="1"/>
</dbReference>
<dbReference type="InterPro" id="IPR017853">
    <property type="entry name" value="GH"/>
</dbReference>
<dbReference type="GO" id="GO:0005829">
    <property type="term" value="C:cytosol"/>
    <property type="evidence" value="ECO:0007669"/>
    <property type="project" value="TreeGrafter"/>
</dbReference>
<dbReference type="GO" id="GO:0016052">
    <property type="term" value="P:carbohydrate catabolic process"/>
    <property type="evidence" value="ECO:0007669"/>
    <property type="project" value="TreeGrafter"/>
</dbReference>